<feature type="compositionally biased region" description="Polar residues" evidence="6">
    <location>
        <begin position="1375"/>
        <end position="1391"/>
    </location>
</feature>
<feature type="compositionally biased region" description="Basic and acidic residues" evidence="6">
    <location>
        <begin position="1268"/>
        <end position="1281"/>
    </location>
</feature>
<dbReference type="SUPFAM" id="SSF52540">
    <property type="entry name" value="P-loop containing nucleoside triphosphate hydrolases"/>
    <property type="match status" value="2"/>
</dbReference>
<dbReference type="Pfam" id="PF14619">
    <property type="entry name" value="SnAC"/>
    <property type="match status" value="1"/>
</dbReference>
<dbReference type="SMART" id="SM00490">
    <property type="entry name" value="HELICc"/>
    <property type="match status" value="1"/>
</dbReference>
<evidence type="ECO:0000259" key="7">
    <source>
        <dbReference type="PROSITE" id="PS51192"/>
    </source>
</evidence>
<feature type="compositionally biased region" description="Basic and acidic residues" evidence="6">
    <location>
        <begin position="1360"/>
        <end position="1371"/>
    </location>
</feature>
<feature type="region of interest" description="Disordered" evidence="6">
    <location>
        <begin position="639"/>
        <end position="681"/>
    </location>
</feature>
<dbReference type="InterPro" id="IPR014001">
    <property type="entry name" value="Helicase_ATP-bd"/>
</dbReference>
<gene>
    <name evidence="9" type="ORF">BWQ96_01145</name>
</gene>
<dbReference type="EMBL" id="NBIV01000009">
    <property type="protein sequence ID" value="PXF49007.1"/>
    <property type="molecule type" value="Genomic_DNA"/>
</dbReference>
<dbReference type="OrthoDB" id="5857104at2759"/>
<dbReference type="CDD" id="cd17996">
    <property type="entry name" value="DEXHc_SMARCA2_SMARCA4"/>
    <property type="match status" value="1"/>
</dbReference>
<dbReference type="Gene3D" id="3.40.50.300">
    <property type="entry name" value="P-loop containing nucleotide triphosphate hydrolases"/>
    <property type="match status" value="1"/>
</dbReference>
<evidence type="ECO:0000256" key="3">
    <source>
        <dbReference type="ARBA" id="ARBA00023117"/>
    </source>
</evidence>
<keyword evidence="2" id="KW-0378">Hydrolase</keyword>
<dbReference type="Pfam" id="PF00176">
    <property type="entry name" value="SNF2-rel_dom"/>
    <property type="match status" value="1"/>
</dbReference>
<evidence type="ECO:0000256" key="2">
    <source>
        <dbReference type="ARBA" id="ARBA00022801"/>
    </source>
</evidence>
<evidence type="ECO:0000256" key="6">
    <source>
        <dbReference type="SAM" id="MobiDB-lite"/>
    </source>
</evidence>
<dbReference type="InterPro" id="IPR000330">
    <property type="entry name" value="SNF2_N"/>
</dbReference>
<dbReference type="SMART" id="SM00487">
    <property type="entry name" value="DEXDc"/>
    <property type="match status" value="1"/>
</dbReference>
<dbReference type="Gene3D" id="3.40.50.10810">
    <property type="entry name" value="Tandem AAA-ATPase domain"/>
    <property type="match status" value="1"/>
</dbReference>
<dbReference type="Proteomes" id="UP000247409">
    <property type="component" value="Unassembled WGS sequence"/>
</dbReference>
<feature type="coiled-coil region" evidence="5">
    <location>
        <begin position="565"/>
        <end position="605"/>
    </location>
</feature>
<evidence type="ECO:0000259" key="8">
    <source>
        <dbReference type="PROSITE" id="PS51194"/>
    </source>
</evidence>
<feature type="compositionally biased region" description="Basic residues" evidence="6">
    <location>
        <begin position="1404"/>
        <end position="1417"/>
    </location>
</feature>
<evidence type="ECO:0000256" key="4">
    <source>
        <dbReference type="ARBA" id="ARBA00023242"/>
    </source>
</evidence>
<dbReference type="GO" id="GO:0042393">
    <property type="term" value="F:histone binding"/>
    <property type="evidence" value="ECO:0007669"/>
    <property type="project" value="InterPro"/>
</dbReference>
<keyword evidence="3" id="KW-0103">Bromodomain</keyword>
<evidence type="ECO:0000256" key="5">
    <source>
        <dbReference type="SAM" id="Coils"/>
    </source>
</evidence>
<dbReference type="GO" id="GO:0016787">
    <property type="term" value="F:hydrolase activity"/>
    <property type="evidence" value="ECO:0007669"/>
    <property type="project" value="UniProtKB-KW"/>
</dbReference>
<reference evidence="9 10" key="1">
    <citation type="journal article" date="2018" name="Mol. Biol. Evol.">
        <title>Analysis of the draft genome of the red seaweed Gracilariopsis chorda provides insights into genome size evolution in Rhodophyta.</title>
        <authorList>
            <person name="Lee J."/>
            <person name="Yang E.C."/>
            <person name="Graf L."/>
            <person name="Yang J.H."/>
            <person name="Qiu H."/>
            <person name="Zel Zion U."/>
            <person name="Chan C.X."/>
            <person name="Stephens T.G."/>
            <person name="Weber A.P.M."/>
            <person name="Boo G.H."/>
            <person name="Boo S.M."/>
            <person name="Kim K.M."/>
            <person name="Shin Y."/>
            <person name="Jung M."/>
            <person name="Lee S.J."/>
            <person name="Yim H.S."/>
            <person name="Lee J.H."/>
            <person name="Bhattacharya D."/>
            <person name="Yoon H.S."/>
        </authorList>
    </citation>
    <scope>NUCLEOTIDE SEQUENCE [LARGE SCALE GENOMIC DNA]</scope>
    <source>
        <strain evidence="9 10">SKKU-2015</strain>
        <tissue evidence="9">Whole body</tissue>
    </source>
</reference>
<feature type="region of interest" description="Disordered" evidence="6">
    <location>
        <begin position="1268"/>
        <end position="1287"/>
    </location>
</feature>
<keyword evidence="4" id="KW-0539">Nucleus</keyword>
<feature type="domain" description="Helicase C-terminal" evidence="8">
    <location>
        <begin position="1032"/>
        <end position="1199"/>
    </location>
</feature>
<keyword evidence="10" id="KW-1185">Reference proteome</keyword>
<feature type="region of interest" description="Disordered" evidence="6">
    <location>
        <begin position="197"/>
        <end position="238"/>
    </location>
</feature>
<dbReference type="SMART" id="SM01314">
    <property type="entry name" value="SnAC"/>
    <property type="match status" value="1"/>
</dbReference>
<accession>A0A2V3J4T3</accession>
<evidence type="ECO:0000313" key="9">
    <source>
        <dbReference type="EMBL" id="PXF49007.1"/>
    </source>
</evidence>
<feature type="compositionally biased region" description="Polar residues" evidence="6">
    <location>
        <begin position="1327"/>
        <end position="1337"/>
    </location>
</feature>
<organism evidence="9 10">
    <name type="scientific">Gracilariopsis chorda</name>
    <dbReference type="NCBI Taxonomy" id="448386"/>
    <lineage>
        <taxon>Eukaryota</taxon>
        <taxon>Rhodophyta</taxon>
        <taxon>Florideophyceae</taxon>
        <taxon>Rhodymeniophycidae</taxon>
        <taxon>Gracilariales</taxon>
        <taxon>Gracilariaceae</taxon>
        <taxon>Gracilariopsis</taxon>
    </lineage>
</organism>
<dbReference type="InterPro" id="IPR001650">
    <property type="entry name" value="Helicase_C-like"/>
</dbReference>
<feature type="compositionally biased region" description="Basic and acidic residues" evidence="6">
    <location>
        <begin position="639"/>
        <end position="656"/>
    </location>
</feature>
<name>A0A2V3J4T3_9FLOR</name>
<evidence type="ECO:0000313" key="10">
    <source>
        <dbReference type="Proteomes" id="UP000247409"/>
    </source>
</evidence>
<dbReference type="CDD" id="cd18793">
    <property type="entry name" value="SF2_C_SNF"/>
    <property type="match status" value="1"/>
</dbReference>
<dbReference type="InterPro" id="IPR027417">
    <property type="entry name" value="P-loop_NTPase"/>
</dbReference>
<keyword evidence="5" id="KW-0175">Coiled coil</keyword>
<dbReference type="PROSITE" id="PS51194">
    <property type="entry name" value="HELICASE_CTER"/>
    <property type="match status" value="1"/>
</dbReference>
<dbReference type="InterPro" id="IPR029295">
    <property type="entry name" value="SnAC"/>
</dbReference>
<dbReference type="STRING" id="448386.A0A2V3J4T3"/>
<protein>
    <submittedName>
        <fullName evidence="9">Transcription regulatory protein SNF2</fullName>
    </submittedName>
</protein>
<feature type="region of interest" description="Disordered" evidence="6">
    <location>
        <begin position="59"/>
        <end position="105"/>
    </location>
</feature>
<dbReference type="FunFam" id="3.40.50.10810:FF:000008">
    <property type="entry name" value="Chromatin structure-remodeling complex subunit snf21"/>
    <property type="match status" value="1"/>
</dbReference>
<dbReference type="InterPro" id="IPR049730">
    <property type="entry name" value="SNF2/RAD54-like_C"/>
</dbReference>
<comment type="caution">
    <text evidence="9">The sequence shown here is derived from an EMBL/GenBank/DDBJ whole genome shotgun (WGS) entry which is preliminary data.</text>
</comment>
<proteinExistence type="predicted"/>
<dbReference type="PANTHER" id="PTHR10799">
    <property type="entry name" value="SNF2/RAD54 HELICASE FAMILY"/>
    <property type="match status" value="1"/>
</dbReference>
<feature type="compositionally biased region" description="Polar residues" evidence="6">
    <location>
        <begin position="59"/>
        <end position="72"/>
    </location>
</feature>
<dbReference type="PROSITE" id="PS51192">
    <property type="entry name" value="HELICASE_ATP_BIND_1"/>
    <property type="match status" value="1"/>
</dbReference>
<feature type="domain" description="Helicase ATP-binding" evidence="7">
    <location>
        <begin position="726"/>
        <end position="892"/>
    </location>
</feature>
<feature type="compositionally biased region" description="Low complexity" evidence="6">
    <location>
        <begin position="212"/>
        <end position="224"/>
    </location>
</feature>
<dbReference type="GO" id="GO:0005634">
    <property type="term" value="C:nucleus"/>
    <property type="evidence" value="ECO:0007669"/>
    <property type="project" value="UniProtKB-SubCell"/>
</dbReference>
<dbReference type="InterPro" id="IPR038718">
    <property type="entry name" value="SNF2-like_sf"/>
</dbReference>
<comment type="subcellular location">
    <subcellularLocation>
        <location evidence="1">Nucleus</location>
    </subcellularLocation>
</comment>
<sequence>MSNSPLLAREPHAHPPLSDSLSVARTALRDLLDSGVSLTDARVETLVTLIVRASNFQKQAHQPNRQLANGPSKSAPHHDHQHAFQTDSHRIQRAADKATAHRPLNSYDRFPQALAPVGRTIPGSAQFSFQEQNQVSIAAARAALELFEQPHFNHDNNNSQSQLPQPEALPQLSLQEKSQDQPYASVFQAARVLYAESLSRRPNPKRKDPKSASRTSSPRASASPRMRKLQDSPSFESQTCGDMSAMHVFQIKAQVEAFRRLIRDAEIPAEVNFVARGRPSKQAIPSSGYVIKRGISDDDGFRLDKPGIHPNGISHFDVRTLQRFAPHHSFTKADVLRNETEEVSESELADRLALAQAHHERLYARFCEMPNSNAPTEADHPPQFDAHVTQQRTEIIEAAKAMNPPPILKKRRVRYRPTYSHLLREREQRVQKRIKFRLQEIEEVKHYVPEDVRQALQLEEKQLKLCKIQRSVRDKVMYSMKSVLDRRGVADLRPAAISKWRRRSAGYAYSNTIRHGSYLGAPRVEESYRIQQAMQRRARRQNFMQHLLNHGHQLRGWYNSRQALKKRLLKDLERYFRDRSREEERRKKKEQMDRLRALRSNNQDEYLELLKSTKNRRLIQLLKQTDEYLMQIGAQVERQKQTAREDDERHGAAHEETAEENGMDPNANVNAPASADEAESELNQLKKRRNDYYTISHTISEKVRQPACLLGGKLKQYQLEGLEWLVSLYNNNLNGILADEMGLGKTIQTLALITYLYEVKKMYGPFLIIVPLSVVSNWVREMDKWAPSIIKVVYKGDPTTRKSIQLYEMQGGNYNVLLTTYEFIVKDKNILGRIRWKYIIMDEGHRMKNADCKLALTLGAKYTSRNRLLLTGTPLQNNMTELWALLNFLLPSIFSSAETFETWFNAPFQDTTFGESAELNEEENLLIISRLHQVLRPFMLRRLKTDVEAQLPDKVELVLKCDMSVWQKVLYRQLQRRVGVSGGSGNVGIRSFNNMVMQLKKVCNHPYLFYLEEELMSLPPEFLIRVSGKFELLDHCLRKLKRSGHRVLVFSQMTSALDYLEYFLASIGMKYLRLDGTTKADDRHEMLEMFNAESSEYFCFLLSTRAGGLGLNLQTADTVIIFDSDWNPMMDLQAQDRAHRIGQTKEVRVYRLICSGSIEEKILKRANRKLQIDAQVIQAGQFNNKSNDNDRQEMLKDLLRQQADDDISRKDDIASLSEINRKLARSDEELELFEEIDAELESTMGTKTRLLTDESELPSWVLLPEVEEKHKENQSDFSHEHGRGRRKRKEITYNDNLTEREWAIAMEEEGDISEAIKRKRRRLFNNSRKSGDVSNGDNGYVPRSFARRRTSEKVVSGTGSKKDSSEDRTMENGKVNESSSSGRKGFNTNGESFVEASVQEPSKPRRKRGRPRKNPRR</sequence>
<dbReference type="Pfam" id="PF00271">
    <property type="entry name" value="Helicase_C"/>
    <property type="match status" value="1"/>
</dbReference>
<evidence type="ECO:0000256" key="1">
    <source>
        <dbReference type="ARBA" id="ARBA00004123"/>
    </source>
</evidence>
<dbReference type="GO" id="GO:0005524">
    <property type="term" value="F:ATP binding"/>
    <property type="evidence" value="ECO:0007669"/>
    <property type="project" value="InterPro"/>
</dbReference>
<feature type="region of interest" description="Disordered" evidence="6">
    <location>
        <begin position="1327"/>
        <end position="1417"/>
    </location>
</feature>
<feature type="compositionally biased region" description="Basic and acidic residues" evidence="6">
    <location>
        <begin position="76"/>
        <end position="99"/>
    </location>
</feature>